<dbReference type="PANTHER" id="PTHR24345:SF0">
    <property type="entry name" value="CELL CYCLE SERINE_THREONINE-PROTEIN KINASE CDC5_MSD2"/>
    <property type="match status" value="1"/>
</dbReference>
<evidence type="ECO:0000259" key="8">
    <source>
        <dbReference type="PROSITE" id="PS50011"/>
    </source>
</evidence>
<dbReference type="PANTHER" id="PTHR24345">
    <property type="entry name" value="SERINE/THREONINE-PROTEIN KINASE PLK"/>
    <property type="match status" value="1"/>
</dbReference>
<dbReference type="OrthoDB" id="408964at2759"/>
<keyword evidence="2" id="KW-0808">Transferase</keyword>
<proteinExistence type="inferred from homology"/>
<dbReference type="SUPFAM" id="SSF56112">
    <property type="entry name" value="Protein kinase-like (PK-like)"/>
    <property type="match status" value="1"/>
</dbReference>
<dbReference type="Gene3D" id="1.10.510.10">
    <property type="entry name" value="Transferase(Phosphotransferase) domain 1"/>
    <property type="match status" value="1"/>
</dbReference>
<evidence type="ECO:0000256" key="3">
    <source>
        <dbReference type="ARBA" id="ARBA00022741"/>
    </source>
</evidence>
<dbReference type="InterPro" id="IPR000719">
    <property type="entry name" value="Prot_kinase_dom"/>
</dbReference>
<feature type="binding site" evidence="6">
    <location>
        <position position="39"/>
    </location>
    <ligand>
        <name>ATP</name>
        <dbReference type="ChEBI" id="CHEBI:30616"/>
    </ligand>
</feature>
<evidence type="ECO:0000256" key="6">
    <source>
        <dbReference type="PROSITE-ProRule" id="PRU10141"/>
    </source>
</evidence>
<evidence type="ECO:0000313" key="9">
    <source>
        <dbReference type="EMBL" id="OHS99965.1"/>
    </source>
</evidence>
<dbReference type="EMBL" id="MLAK01000978">
    <property type="protein sequence ID" value="OHS99965.1"/>
    <property type="molecule type" value="Genomic_DNA"/>
</dbReference>
<dbReference type="GO" id="GO:0005524">
    <property type="term" value="F:ATP binding"/>
    <property type="evidence" value="ECO:0007669"/>
    <property type="project" value="UniProtKB-UniRule"/>
</dbReference>
<comment type="caution">
    <text evidence="9">The sequence shown here is derived from an EMBL/GenBank/DDBJ whole genome shotgun (WGS) entry which is preliminary data.</text>
</comment>
<dbReference type="GO" id="GO:0004674">
    <property type="term" value="F:protein serine/threonine kinase activity"/>
    <property type="evidence" value="ECO:0007669"/>
    <property type="project" value="UniProtKB-KW"/>
</dbReference>
<evidence type="ECO:0000256" key="7">
    <source>
        <dbReference type="RuleBase" id="RU000304"/>
    </source>
</evidence>
<accession>A0A1J4JR24</accession>
<dbReference type="Proteomes" id="UP000179807">
    <property type="component" value="Unassembled WGS sequence"/>
</dbReference>
<keyword evidence="10" id="KW-1185">Reference proteome</keyword>
<reference evidence="9" key="1">
    <citation type="submission" date="2016-10" db="EMBL/GenBank/DDBJ databases">
        <authorList>
            <person name="Benchimol M."/>
            <person name="Almeida L.G."/>
            <person name="Vasconcelos A.T."/>
            <person name="Perreira-Neves A."/>
            <person name="Rosa I.A."/>
            <person name="Tasca T."/>
            <person name="Bogo M.R."/>
            <person name="de Souza W."/>
        </authorList>
    </citation>
    <scope>NUCLEOTIDE SEQUENCE [LARGE SCALE GENOMIC DNA]</scope>
    <source>
        <strain evidence="9">K</strain>
    </source>
</reference>
<sequence length="198" mass="22778">MDFPGLPERYCITSKLGTGSFATVWNAIDLETNSTVAVKVIPHDPGNRTVCEERIANELHINQVVHHKHIANLLDHYEDDKNSYLINELCCKGTLGDLVLELGMIPENELRKYFIKILKVLKYLHEEVHIIHRDIKIDNIMFDAKNTLKLIDFGLSIEHYPGDPGLTKCCGSPSMYFSLFFYHFFFPSGYLLDSNHFF</sequence>
<evidence type="ECO:0000256" key="4">
    <source>
        <dbReference type="ARBA" id="ARBA00022777"/>
    </source>
</evidence>
<keyword evidence="5 6" id="KW-0067">ATP-binding</keyword>
<dbReference type="AlphaFoldDB" id="A0A1J4JR24"/>
<dbReference type="GO" id="GO:0005634">
    <property type="term" value="C:nucleus"/>
    <property type="evidence" value="ECO:0007669"/>
    <property type="project" value="TreeGrafter"/>
</dbReference>
<feature type="domain" description="Protein kinase" evidence="8">
    <location>
        <begin position="10"/>
        <end position="198"/>
    </location>
</feature>
<keyword evidence="1 7" id="KW-0723">Serine/threonine-protein kinase</keyword>
<evidence type="ECO:0000256" key="2">
    <source>
        <dbReference type="ARBA" id="ARBA00022679"/>
    </source>
</evidence>
<protein>
    <recommendedName>
        <fullName evidence="8">Protein kinase domain-containing protein</fullName>
    </recommendedName>
</protein>
<organism evidence="9 10">
    <name type="scientific">Tritrichomonas foetus</name>
    <dbReference type="NCBI Taxonomy" id="1144522"/>
    <lineage>
        <taxon>Eukaryota</taxon>
        <taxon>Metamonada</taxon>
        <taxon>Parabasalia</taxon>
        <taxon>Tritrichomonadida</taxon>
        <taxon>Tritrichomonadidae</taxon>
        <taxon>Tritrichomonas</taxon>
    </lineage>
</organism>
<evidence type="ECO:0000313" key="10">
    <source>
        <dbReference type="Proteomes" id="UP000179807"/>
    </source>
</evidence>
<comment type="similarity">
    <text evidence="7">Belongs to the protein kinase superfamily.</text>
</comment>
<dbReference type="Pfam" id="PF00069">
    <property type="entry name" value="Pkinase"/>
    <property type="match status" value="1"/>
</dbReference>
<keyword evidence="4" id="KW-0418">Kinase</keyword>
<dbReference type="VEuPathDB" id="TrichDB:TRFO_33479"/>
<dbReference type="PROSITE" id="PS00107">
    <property type="entry name" value="PROTEIN_KINASE_ATP"/>
    <property type="match status" value="1"/>
</dbReference>
<dbReference type="InterPro" id="IPR017441">
    <property type="entry name" value="Protein_kinase_ATP_BS"/>
</dbReference>
<dbReference type="PROSITE" id="PS00108">
    <property type="entry name" value="PROTEIN_KINASE_ST"/>
    <property type="match status" value="1"/>
</dbReference>
<dbReference type="RefSeq" id="XP_068353102.1">
    <property type="nucleotide sequence ID" value="XM_068509100.1"/>
</dbReference>
<dbReference type="SMART" id="SM00220">
    <property type="entry name" value="S_TKc"/>
    <property type="match status" value="1"/>
</dbReference>
<evidence type="ECO:0000256" key="5">
    <source>
        <dbReference type="ARBA" id="ARBA00022840"/>
    </source>
</evidence>
<gene>
    <name evidence="9" type="ORF">TRFO_33479</name>
</gene>
<dbReference type="InterPro" id="IPR011009">
    <property type="entry name" value="Kinase-like_dom_sf"/>
</dbReference>
<dbReference type="GeneID" id="94843804"/>
<name>A0A1J4JR24_9EUKA</name>
<keyword evidence="3 6" id="KW-0547">Nucleotide-binding</keyword>
<dbReference type="PROSITE" id="PS50011">
    <property type="entry name" value="PROTEIN_KINASE_DOM"/>
    <property type="match status" value="1"/>
</dbReference>
<evidence type="ECO:0000256" key="1">
    <source>
        <dbReference type="ARBA" id="ARBA00022527"/>
    </source>
</evidence>
<dbReference type="InterPro" id="IPR008271">
    <property type="entry name" value="Ser/Thr_kinase_AS"/>
</dbReference>